<feature type="coiled-coil region" evidence="1">
    <location>
        <begin position="1"/>
        <end position="28"/>
    </location>
</feature>
<keyword evidence="1" id="KW-0175">Coiled coil</keyword>
<reference evidence="3 4" key="1">
    <citation type="submission" date="2016-10" db="EMBL/GenBank/DDBJ databases">
        <authorList>
            <person name="de Groot N.N."/>
        </authorList>
    </citation>
    <scope>NUCLEOTIDE SEQUENCE [LARGE SCALE GENOMIC DNA]</scope>
    <source>
        <strain evidence="3 4">CGMCC 1.10267</strain>
    </source>
</reference>
<keyword evidence="4" id="KW-1185">Reference proteome</keyword>
<dbReference type="Proteomes" id="UP000199495">
    <property type="component" value="Unassembled WGS sequence"/>
</dbReference>
<feature type="compositionally biased region" description="Polar residues" evidence="2">
    <location>
        <begin position="418"/>
        <end position="432"/>
    </location>
</feature>
<accession>A0A1G7VLA7</accession>
<evidence type="ECO:0000256" key="1">
    <source>
        <dbReference type="SAM" id="Coils"/>
    </source>
</evidence>
<evidence type="ECO:0000313" key="4">
    <source>
        <dbReference type="Proteomes" id="UP000199495"/>
    </source>
</evidence>
<evidence type="ECO:0000256" key="2">
    <source>
        <dbReference type="SAM" id="MobiDB-lite"/>
    </source>
</evidence>
<organism evidence="3 4">
    <name type="scientific">Pelagibacterium luteolum</name>
    <dbReference type="NCBI Taxonomy" id="440168"/>
    <lineage>
        <taxon>Bacteria</taxon>
        <taxon>Pseudomonadati</taxon>
        <taxon>Pseudomonadota</taxon>
        <taxon>Alphaproteobacteria</taxon>
        <taxon>Hyphomicrobiales</taxon>
        <taxon>Devosiaceae</taxon>
        <taxon>Pelagibacterium</taxon>
    </lineage>
</organism>
<evidence type="ECO:0000313" key="3">
    <source>
        <dbReference type="EMBL" id="SDG60467.1"/>
    </source>
</evidence>
<name>A0A1G7VLA7_9HYPH</name>
<gene>
    <name evidence="3" type="ORF">SAMN04487974_104202</name>
</gene>
<dbReference type="EMBL" id="FNCS01000004">
    <property type="protein sequence ID" value="SDG60467.1"/>
    <property type="molecule type" value="Genomic_DNA"/>
</dbReference>
<feature type="coiled-coil region" evidence="1">
    <location>
        <begin position="71"/>
        <end position="112"/>
    </location>
</feature>
<protein>
    <submittedName>
        <fullName evidence="3">Uncharacterized protein</fullName>
    </submittedName>
</protein>
<proteinExistence type="predicted"/>
<dbReference type="AlphaFoldDB" id="A0A1G7VLA7"/>
<feature type="compositionally biased region" description="Pro residues" evidence="2">
    <location>
        <begin position="442"/>
        <end position="453"/>
    </location>
</feature>
<feature type="region of interest" description="Disordered" evidence="2">
    <location>
        <begin position="418"/>
        <end position="481"/>
    </location>
</feature>
<sequence length="481" mass="53485">MRALDDALRDIRREEDDITKRIARTNERVGKLRETELGQLRALAKIRLSPDSQADLTGTLSAAEKQARDMLKSHAGVLSDLEKQLSEHEESLAKLSEERQSLLEAMASRQAELDALAGPVRAALAADPEHARLAANLTERENMAIEADRKADLAEADRAQKGQPYRDDPLFAYLWERGYGTSQYKAGNITRMLDAWVARLVRYHDARPNYAMLTAIPERLREHAERLDADVDALEFDVAAREMAALDAAGGQVARQAIETARERIAVIDATVLALEDEREGLADRHKQLADGTDPTVASAVDVLSEAIRLTSVEKLIADAKVTRTEEDDAIVQRLKETRRRIAEEQVELDDERARLKTLEARRRELEDIEFEFKKSRYDDPRSRFGEDRLVGDFLTDFLKGGMNASTYWNHWRQSQDWTGTSGPIVPTNQPRASKPRKSGFPIPPGGFSPRPPSGGSWGGFSRPRGGGFGGSGGFKTGAGF</sequence>
<feature type="coiled-coil region" evidence="1">
    <location>
        <begin position="332"/>
        <end position="369"/>
    </location>
</feature>
<dbReference type="STRING" id="440168.SAMN04487974_104202"/>
<feature type="compositionally biased region" description="Gly residues" evidence="2">
    <location>
        <begin position="465"/>
        <end position="481"/>
    </location>
</feature>